<organism evidence="2 3">
    <name type="scientific">Phaeodactylum tricornutum (strain CCAP 1055/1)</name>
    <dbReference type="NCBI Taxonomy" id="556484"/>
    <lineage>
        <taxon>Eukaryota</taxon>
        <taxon>Sar</taxon>
        <taxon>Stramenopiles</taxon>
        <taxon>Ochrophyta</taxon>
        <taxon>Bacillariophyta</taxon>
        <taxon>Bacillariophyceae</taxon>
        <taxon>Bacillariophycidae</taxon>
        <taxon>Naviculales</taxon>
        <taxon>Phaeodactylaceae</taxon>
        <taxon>Phaeodactylum</taxon>
    </lineage>
</organism>
<dbReference type="Pfam" id="PF04749">
    <property type="entry name" value="PLAC8"/>
    <property type="match status" value="1"/>
</dbReference>
<proteinExistence type="predicted"/>
<dbReference type="OrthoDB" id="44178at2759"/>
<name>B5Y5I3_PHATC</name>
<gene>
    <name evidence="2" type="ORF">PHATR_44152</name>
</gene>
<keyword evidence="1" id="KW-1133">Transmembrane helix</keyword>
<dbReference type="AlphaFoldDB" id="B5Y5I3"/>
<keyword evidence="3" id="KW-1185">Reference proteome</keyword>
<dbReference type="EMBL" id="CP001142">
    <property type="protein sequence ID" value="ACI65658.1"/>
    <property type="molecule type" value="Genomic_DNA"/>
</dbReference>
<accession>B5Y5I3</accession>
<evidence type="ECO:0000256" key="1">
    <source>
        <dbReference type="SAM" id="Phobius"/>
    </source>
</evidence>
<dbReference type="OMA" id="NGWISTF"/>
<dbReference type="InterPro" id="IPR006461">
    <property type="entry name" value="PLAC_motif_containing"/>
</dbReference>
<keyword evidence="1" id="KW-0812">Transmembrane</keyword>
<dbReference type="PaxDb" id="2850-Phatr44152"/>
<evidence type="ECO:0000313" key="2">
    <source>
        <dbReference type="EMBL" id="ACI65658.1"/>
    </source>
</evidence>
<dbReference type="Proteomes" id="UP000000759">
    <property type="component" value="Chromosome 3"/>
</dbReference>
<reference evidence="2 3" key="1">
    <citation type="journal article" date="2008" name="Nature">
        <title>The Phaeodactylum genome reveals the evolutionary history of diatom genomes.</title>
        <authorList>
            <person name="Bowler C."/>
            <person name="Allen A.E."/>
            <person name="Badger J.H."/>
            <person name="Grimwood J."/>
            <person name="Jabbari K."/>
            <person name="Kuo A."/>
            <person name="Maheswari U."/>
            <person name="Martens C."/>
            <person name="Maumus F."/>
            <person name="Otillar R.P."/>
            <person name="Rayko E."/>
            <person name="Salamov A."/>
            <person name="Vandepoele K."/>
            <person name="Beszteri B."/>
            <person name="Gruber A."/>
            <person name="Heijde M."/>
            <person name="Katinka M."/>
            <person name="Mock T."/>
            <person name="Valentin K."/>
            <person name="Verret F."/>
            <person name="Berges J.A."/>
            <person name="Brownlee C."/>
            <person name="Cadoret J.P."/>
            <person name="Chiovitti A."/>
            <person name="Choi C.J."/>
            <person name="Coesel S."/>
            <person name="De Martino A."/>
            <person name="Detter J.C."/>
            <person name="Durkin C."/>
            <person name="Falciatore A."/>
            <person name="Fournet J."/>
            <person name="Haruta M."/>
            <person name="Huysman M.J."/>
            <person name="Jenkins B.D."/>
            <person name="Jiroutova K."/>
            <person name="Jorgensen R.E."/>
            <person name="Joubert Y."/>
            <person name="Kaplan A."/>
            <person name="Kroger N."/>
            <person name="Kroth P.G."/>
            <person name="La Roche J."/>
            <person name="Lindquist E."/>
            <person name="Lommer M."/>
            <person name="Martin-Jezequel V."/>
            <person name="Lopez P.J."/>
            <person name="Lucas S."/>
            <person name="Mangogna M."/>
            <person name="McGinnis K."/>
            <person name="Medlin L.K."/>
            <person name="Montsant A."/>
            <person name="Oudot-Le Secq M.P."/>
            <person name="Napoli C."/>
            <person name="Obornik M."/>
            <person name="Parker M.S."/>
            <person name="Petit J.L."/>
            <person name="Porcel B.M."/>
            <person name="Poulsen N."/>
            <person name="Robison M."/>
            <person name="Rychlewski L."/>
            <person name="Rynearson T.A."/>
            <person name="Schmutz J."/>
            <person name="Shapiro H."/>
            <person name="Siaut M."/>
            <person name="Stanley M."/>
            <person name="Sussman M.R."/>
            <person name="Taylor A.R."/>
            <person name="Vardi A."/>
            <person name="von Dassow P."/>
            <person name="Vyverman W."/>
            <person name="Willis A."/>
            <person name="Wyrwicz L.S."/>
            <person name="Rokhsar D.S."/>
            <person name="Weissenbach J."/>
            <person name="Armbrust E.V."/>
            <person name="Green B.R."/>
            <person name="Van de Peer Y."/>
            <person name="Grigoriev I.V."/>
        </authorList>
    </citation>
    <scope>NUCLEOTIDE SEQUENCE [LARGE SCALE GENOMIC DNA]</scope>
    <source>
        <strain evidence="2 3">CCAP 1055/1</strain>
    </source>
</reference>
<dbReference type="GeneID" id="7204081"/>
<dbReference type="NCBIfam" id="TIGR01571">
    <property type="entry name" value="A_thal_Cys_rich"/>
    <property type="match status" value="1"/>
</dbReference>
<dbReference type="HOGENOM" id="CLU_065488_0_0_1"/>
<reference evidence="3" key="2">
    <citation type="submission" date="2008-08" db="EMBL/GenBank/DDBJ databases">
        <authorList>
            <consortium name="Diatom Consortium"/>
            <person name="Grigoriev I."/>
            <person name="Grimwood J."/>
            <person name="Kuo A."/>
            <person name="Otillar R.P."/>
            <person name="Salamov A."/>
            <person name="Detter J.C."/>
            <person name="Lindquist E."/>
            <person name="Shapiro H."/>
            <person name="Lucas S."/>
            <person name="Glavina del Rio T."/>
            <person name="Pitluck S."/>
            <person name="Rokhsar D."/>
            <person name="Bowler C."/>
        </authorList>
    </citation>
    <scope>GENOME REANNOTATION</scope>
    <source>
        <strain evidence="3">CCAP 1055/1</strain>
    </source>
</reference>
<feature type="transmembrane region" description="Helical" evidence="1">
    <location>
        <begin position="178"/>
        <end position="199"/>
    </location>
</feature>
<dbReference type="RefSeq" id="XP_002186188.1">
    <property type="nucleotide sequence ID" value="XM_002186152.1"/>
</dbReference>
<keyword evidence="1" id="KW-0472">Membrane</keyword>
<dbReference type="KEGG" id="pti:PHATR_44152"/>
<sequence length="270" mass="30584">MTSIESPRKMVQVVAPCTMQAGYTFMTQYGDAVIPVTVPPGGVQEGQLFTIPFPSKGDLSSEITPFILNHSVADEDSQLGKWTDSLFDCFRYGPCHVHLLNAVFCPQLLMAQILTRLKMNWLGERSPDNEWQQTFRVVLLMTLSYWTVYALLAPPSPIWIQDEQGRIVRLPNQQQVPALQVILYNLLSLLFGLYTLIVLTKLRRIIRLRYEIPVQFPRLGPWEDFCCAFWCGCCSVAQMARQTCEYDQQSSACCSPTGFGTSLHHPILVV</sequence>
<feature type="transmembrane region" description="Helical" evidence="1">
    <location>
        <begin position="134"/>
        <end position="152"/>
    </location>
</feature>
<protein>
    <submittedName>
        <fullName evidence="2">Uncharacterized protein</fullName>
    </submittedName>
</protein>
<dbReference type="InParanoid" id="B5Y5I3"/>
<evidence type="ECO:0000313" key="3">
    <source>
        <dbReference type="Proteomes" id="UP000000759"/>
    </source>
</evidence>
<dbReference type="eggNOG" id="ENOG502SRQV">
    <property type="taxonomic scope" value="Eukaryota"/>
</dbReference>